<dbReference type="EMBL" id="CM055100">
    <property type="protein sequence ID" value="KAJ7543524.1"/>
    <property type="molecule type" value="Genomic_DNA"/>
</dbReference>
<comment type="caution">
    <text evidence="1">The sequence shown here is derived from an EMBL/GenBank/DDBJ whole genome shotgun (WGS) entry which is preliminary data.</text>
</comment>
<proteinExistence type="predicted"/>
<sequence>MRDGISLSLKIPGTAYNRALQIGNGCELKPSATTMAPKVRLNGDQNSFYTLVMTDSDAPGHIEPTMREWLHWCLPGMTVMSLSLYSTIAWGASAHHGRGPGVSYGYPHFAISFIEAAVLNSVDGSSELGILEHYKLNTNVQSLTDPAVYPEGYSSSI</sequence>
<reference evidence="2" key="1">
    <citation type="journal article" date="2024" name="Proc. Natl. Acad. Sci. U.S.A.">
        <title>Extraordinary preservation of gene collinearity over three hundred million years revealed in homosporous lycophytes.</title>
        <authorList>
            <person name="Li C."/>
            <person name="Wickell D."/>
            <person name="Kuo L.Y."/>
            <person name="Chen X."/>
            <person name="Nie B."/>
            <person name="Liao X."/>
            <person name="Peng D."/>
            <person name="Ji J."/>
            <person name="Jenkins J."/>
            <person name="Williams M."/>
            <person name="Shu S."/>
            <person name="Plott C."/>
            <person name="Barry K."/>
            <person name="Rajasekar S."/>
            <person name="Grimwood J."/>
            <person name="Han X."/>
            <person name="Sun S."/>
            <person name="Hou Z."/>
            <person name="He W."/>
            <person name="Dai G."/>
            <person name="Sun C."/>
            <person name="Schmutz J."/>
            <person name="Leebens-Mack J.H."/>
            <person name="Li F.W."/>
            <person name="Wang L."/>
        </authorList>
    </citation>
    <scope>NUCLEOTIDE SEQUENCE [LARGE SCALE GENOMIC DNA]</scope>
    <source>
        <strain evidence="2">cv. PW_Plant_1</strain>
    </source>
</reference>
<keyword evidence="2" id="KW-1185">Reference proteome</keyword>
<dbReference type="Proteomes" id="UP001162992">
    <property type="component" value="Chromosome 9"/>
</dbReference>
<name>A0ACC2CNB5_DIPCM</name>
<gene>
    <name evidence="1" type="ORF">O6H91_09G041700</name>
</gene>
<evidence type="ECO:0000313" key="1">
    <source>
        <dbReference type="EMBL" id="KAJ7543524.1"/>
    </source>
</evidence>
<accession>A0ACC2CNB5</accession>
<organism evidence="1 2">
    <name type="scientific">Diphasiastrum complanatum</name>
    <name type="common">Issler's clubmoss</name>
    <name type="synonym">Lycopodium complanatum</name>
    <dbReference type="NCBI Taxonomy" id="34168"/>
    <lineage>
        <taxon>Eukaryota</taxon>
        <taxon>Viridiplantae</taxon>
        <taxon>Streptophyta</taxon>
        <taxon>Embryophyta</taxon>
        <taxon>Tracheophyta</taxon>
        <taxon>Lycopodiopsida</taxon>
        <taxon>Lycopodiales</taxon>
        <taxon>Lycopodiaceae</taxon>
        <taxon>Lycopodioideae</taxon>
        <taxon>Diphasiastrum</taxon>
    </lineage>
</organism>
<evidence type="ECO:0000313" key="2">
    <source>
        <dbReference type="Proteomes" id="UP001162992"/>
    </source>
</evidence>
<protein>
    <submittedName>
        <fullName evidence="1">Uncharacterized protein</fullName>
    </submittedName>
</protein>